<dbReference type="EMBL" id="CP045725">
    <property type="protein sequence ID" value="QGF23113.1"/>
    <property type="molecule type" value="Genomic_DNA"/>
</dbReference>
<dbReference type="GO" id="GO:0003676">
    <property type="term" value="F:nucleic acid binding"/>
    <property type="evidence" value="ECO:0007669"/>
    <property type="project" value="InterPro"/>
</dbReference>
<feature type="region of interest" description="Disordered" evidence="2">
    <location>
        <begin position="214"/>
        <end position="236"/>
    </location>
</feature>
<dbReference type="Proteomes" id="UP000386847">
    <property type="component" value="Chromosome"/>
</dbReference>
<keyword evidence="5" id="KW-1185">Reference proteome</keyword>
<protein>
    <submittedName>
        <fullName evidence="4">DUF222 domain-containing protein</fullName>
    </submittedName>
</protein>
<dbReference type="CDD" id="cd00085">
    <property type="entry name" value="HNHc"/>
    <property type="match status" value="1"/>
</dbReference>
<reference evidence="4 5" key="1">
    <citation type="submission" date="2019-10" db="EMBL/GenBank/DDBJ databases">
        <title>Genomic analysis of Raineyella sp. CBA3103.</title>
        <authorList>
            <person name="Roh S.W."/>
        </authorList>
    </citation>
    <scope>NUCLEOTIDE SEQUENCE [LARGE SCALE GENOMIC DNA]</scope>
    <source>
        <strain evidence="4 5">CBA3103</strain>
    </source>
</reference>
<comment type="similarity">
    <text evidence="1">Belongs to the Rv1128c/1148c/1588c/1702c/1945/3466 family.</text>
</comment>
<feature type="domain" description="HNH nuclease" evidence="3">
    <location>
        <begin position="355"/>
        <end position="406"/>
    </location>
</feature>
<dbReference type="KEGG" id="rain:Rai3103_04905"/>
<evidence type="ECO:0000256" key="2">
    <source>
        <dbReference type="SAM" id="MobiDB-lite"/>
    </source>
</evidence>
<proteinExistence type="inferred from homology"/>
<accession>A0A5Q2FDE3</accession>
<feature type="region of interest" description="Disordered" evidence="2">
    <location>
        <begin position="283"/>
        <end position="303"/>
    </location>
</feature>
<evidence type="ECO:0000313" key="4">
    <source>
        <dbReference type="EMBL" id="QGF23113.1"/>
    </source>
</evidence>
<dbReference type="AlphaFoldDB" id="A0A5Q2FDE3"/>
<dbReference type="SMART" id="SM00507">
    <property type="entry name" value="HNHc"/>
    <property type="match status" value="1"/>
</dbReference>
<sequence>MPFRCASGAVSVVCRRLFLSNVRVFGGIMWDWSEAVDADRLPRPEAEDLGIGIQGAATAQARGDARLLELVGQFDAGAGWAWFEGITSCAHWLGWACSMSPGTAREHVRVARALRSMPRVAELFADGALTYSKVREVTRLVGRVEEGGLCELARAQTASQLARTVRSYRAHSGTHLGQVERRRLSWQETDDGMVTLSVRMLPEEAATVRGAVEAATDRHLDQPDDPLASDGDPADRPVIDPVAALCDVARGYLDGAPTTSVDDPNLVVVHVGLETLAGVALAPSEDVPAGTPPDPTAGSGSADLRASQAWIERGGPIEAATAARHACDGDVVGMIIDAEGDVLAMGRTRRFATPAQRRALRVRDGGCQFPGCQQRRRLKAHHIAFWANGGSTDLDNLLLLCQAHHTYVHEGGVEVTGRAGAWVFTLPDGRPISTGDAPDPDLVESILLDAAATAAEEPDRIFPPLAGEGFSLYECVQVLFDIELPSAA</sequence>
<evidence type="ECO:0000256" key="1">
    <source>
        <dbReference type="ARBA" id="ARBA00023450"/>
    </source>
</evidence>
<name>A0A5Q2FDE3_9ACTN</name>
<organism evidence="4 5">
    <name type="scientific">Raineyella fluvialis</name>
    <dbReference type="NCBI Taxonomy" id="2662261"/>
    <lineage>
        <taxon>Bacteria</taxon>
        <taxon>Bacillati</taxon>
        <taxon>Actinomycetota</taxon>
        <taxon>Actinomycetes</taxon>
        <taxon>Propionibacteriales</taxon>
        <taxon>Propionibacteriaceae</taxon>
        <taxon>Raineyella</taxon>
    </lineage>
</organism>
<dbReference type="InterPro" id="IPR002711">
    <property type="entry name" value="HNH"/>
</dbReference>
<evidence type="ECO:0000313" key="5">
    <source>
        <dbReference type="Proteomes" id="UP000386847"/>
    </source>
</evidence>
<dbReference type="Gene3D" id="1.10.30.50">
    <property type="match status" value="1"/>
</dbReference>
<dbReference type="GO" id="GO:0004519">
    <property type="term" value="F:endonuclease activity"/>
    <property type="evidence" value="ECO:0007669"/>
    <property type="project" value="InterPro"/>
</dbReference>
<dbReference type="Pfam" id="PF02720">
    <property type="entry name" value="DUF222"/>
    <property type="match status" value="1"/>
</dbReference>
<dbReference type="InterPro" id="IPR003615">
    <property type="entry name" value="HNH_nuc"/>
</dbReference>
<dbReference type="InterPro" id="IPR003870">
    <property type="entry name" value="DUF222"/>
</dbReference>
<dbReference type="Pfam" id="PF01844">
    <property type="entry name" value="HNH"/>
    <property type="match status" value="1"/>
</dbReference>
<gene>
    <name evidence="4" type="ORF">Rai3103_04905</name>
</gene>
<evidence type="ECO:0000259" key="3">
    <source>
        <dbReference type="SMART" id="SM00507"/>
    </source>
</evidence>
<dbReference type="GO" id="GO:0008270">
    <property type="term" value="F:zinc ion binding"/>
    <property type="evidence" value="ECO:0007669"/>
    <property type="project" value="InterPro"/>
</dbReference>